<reference evidence="1 2" key="1">
    <citation type="journal article" date="2013" name="PLoS Genet.">
        <title>Comparative genome structure, secondary metabolite, and effector coding capacity across Cochliobolus pathogens.</title>
        <authorList>
            <person name="Condon B.J."/>
            <person name="Leng Y."/>
            <person name="Wu D."/>
            <person name="Bushley K.E."/>
            <person name="Ohm R.A."/>
            <person name="Otillar R."/>
            <person name="Martin J."/>
            <person name="Schackwitz W."/>
            <person name="Grimwood J."/>
            <person name="MohdZainudin N."/>
            <person name="Xue C."/>
            <person name="Wang R."/>
            <person name="Manning V.A."/>
            <person name="Dhillon B."/>
            <person name="Tu Z.J."/>
            <person name="Steffenson B.J."/>
            <person name="Salamov A."/>
            <person name="Sun H."/>
            <person name="Lowry S."/>
            <person name="LaButti K."/>
            <person name="Han J."/>
            <person name="Copeland A."/>
            <person name="Lindquist E."/>
            <person name="Barry K."/>
            <person name="Schmutz J."/>
            <person name="Baker S.E."/>
            <person name="Ciuffetti L.M."/>
            <person name="Grigoriev I.V."/>
            <person name="Zhong S."/>
            <person name="Turgeon B.G."/>
        </authorList>
    </citation>
    <scope>NUCLEOTIDE SEQUENCE [LARGE SCALE GENOMIC DNA]</scope>
    <source>
        <strain evidence="1 2">26-R-13</strain>
    </source>
</reference>
<accession>W6XPG3</accession>
<keyword evidence="2" id="KW-1185">Reference proteome</keyword>
<dbReference type="HOGENOM" id="CLU_3106006_0_0_1"/>
<evidence type="ECO:0000313" key="1">
    <source>
        <dbReference type="EMBL" id="EUC29227.1"/>
    </source>
</evidence>
<organism evidence="1 2">
    <name type="scientific">Cochliobolus carbonum (strain 26-R-13)</name>
    <name type="common">Maize leaf spot fungus</name>
    <name type="synonym">Bipolaris zeicola</name>
    <dbReference type="NCBI Taxonomy" id="930089"/>
    <lineage>
        <taxon>Eukaryota</taxon>
        <taxon>Fungi</taxon>
        <taxon>Dikarya</taxon>
        <taxon>Ascomycota</taxon>
        <taxon>Pezizomycotina</taxon>
        <taxon>Dothideomycetes</taxon>
        <taxon>Pleosporomycetidae</taxon>
        <taxon>Pleosporales</taxon>
        <taxon>Pleosporineae</taxon>
        <taxon>Pleosporaceae</taxon>
        <taxon>Bipolaris</taxon>
    </lineage>
</organism>
<dbReference type="RefSeq" id="XP_007716479.1">
    <property type="nucleotide sequence ID" value="XM_007718289.1"/>
</dbReference>
<sequence>MNAFCVTPSDDLGCRSLGLPGPVRAYNGQSPLYDRYRKVKLVDPVGGVHRR</sequence>
<protein>
    <submittedName>
        <fullName evidence="1">Uncharacterized protein</fullName>
    </submittedName>
</protein>
<dbReference type="KEGG" id="bze:COCCADRAFT_107099"/>
<proteinExistence type="predicted"/>
<gene>
    <name evidence="1" type="ORF">COCCADRAFT_107099</name>
</gene>
<dbReference type="AlphaFoldDB" id="W6XPG3"/>
<evidence type="ECO:0000313" key="2">
    <source>
        <dbReference type="Proteomes" id="UP000053841"/>
    </source>
</evidence>
<name>W6XPG3_COCC2</name>
<dbReference type="Proteomes" id="UP000053841">
    <property type="component" value="Unassembled WGS sequence"/>
</dbReference>
<dbReference type="EMBL" id="KI964760">
    <property type="protein sequence ID" value="EUC29227.1"/>
    <property type="molecule type" value="Genomic_DNA"/>
</dbReference>
<dbReference type="GeneID" id="19143507"/>